<name>A0A9D0ZHJ3_9FIRM</name>
<keyword evidence="1" id="KW-0732">Signal</keyword>
<feature type="signal peptide" evidence="1">
    <location>
        <begin position="1"/>
        <end position="15"/>
    </location>
</feature>
<protein>
    <submittedName>
        <fullName evidence="2">Uncharacterized protein</fullName>
    </submittedName>
</protein>
<reference evidence="2" key="2">
    <citation type="journal article" date="2021" name="PeerJ">
        <title>Extensive microbial diversity within the chicken gut microbiome revealed by metagenomics and culture.</title>
        <authorList>
            <person name="Gilroy R."/>
            <person name="Ravi A."/>
            <person name="Getino M."/>
            <person name="Pursley I."/>
            <person name="Horton D.L."/>
            <person name="Alikhan N.F."/>
            <person name="Baker D."/>
            <person name="Gharbi K."/>
            <person name="Hall N."/>
            <person name="Watson M."/>
            <person name="Adriaenssens E.M."/>
            <person name="Foster-Nyarko E."/>
            <person name="Jarju S."/>
            <person name="Secka A."/>
            <person name="Antonio M."/>
            <person name="Oren A."/>
            <person name="Chaudhuri R.R."/>
            <person name="La Ragione R."/>
            <person name="Hildebrand F."/>
            <person name="Pallen M.J."/>
        </authorList>
    </citation>
    <scope>NUCLEOTIDE SEQUENCE</scope>
    <source>
        <strain evidence="2">ChiBcolR7-354</strain>
    </source>
</reference>
<gene>
    <name evidence="2" type="ORF">IAB77_09325</name>
</gene>
<proteinExistence type="predicted"/>
<evidence type="ECO:0000313" key="3">
    <source>
        <dbReference type="Proteomes" id="UP000824262"/>
    </source>
</evidence>
<evidence type="ECO:0000313" key="2">
    <source>
        <dbReference type="EMBL" id="HIQ79439.1"/>
    </source>
</evidence>
<accession>A0A9D0ZHJ3</accession>
<evidence type="ECO:0000256" key="1">
    <source>
        <dbReference type="SAM" id="SignalP"/>
    </source>
</evidence>
<organism evidence="2 3">
    <name type="scientific">Candidatus Scatomorpha intestinavium</name>
    <dbReference type="NCBI Taxonomy" id="2840922"/>
    <lineage>
        <taxon>Bacteria</taxon>
        <taxon>Bacillati</taxon>
        <taxon>Bacillota</taxon>
        <taxon>Clostridia</taxon>
        <taxon>Eubacteriales</taxon>
        <taxon>Candidatus Scatomorpha</taxon>
    </lineage>
</organism>
<dbReference type="AlphaFoldDB" id="A0A9D0ZHJ3"/>
<reference evidence="2" key="1">
    <citation type="submission" date="2020-10" db="EMBL/GenBank/DDBJ databases">
        <authorList>
            <person name="Gilroy R."/>
        </authorList>
    </citation>
    <scope>NUCLEOTIDE SEQUENCE</scope>
    <source>
        <strain evidence="2">ChiBcolR7-354</strain>
    </source>
</reference>
<comment type="caution">
    <text evidence="2">The sequence shown here is derived from an EMBL/GenBank/DDBJ whole genome shotgun (WGS) entry which is preliminary data.</text>
</comment>
<dbReference type="Proteomes" id="UP000824262">
    <property type="component" value="Unassembled WGS sequence"/>
</dbReference>
<sequence length="217" mass="23525">MAVVLCVSLASPALATGIGHESAAMQMAANEIESETARMMSSVASQLAAQGQLDMLPIYEEILTTEIEAKVNLKYGITTSASTDSVSLYFPDGGSVGYDSAFHTSVFKMYMTKELFDIYAQDYLYVDAPLEIEIGNLVPLLGTTLASWLIALSIPGTVKIVADLITCEEIYEKGGYAEVMVVSDASGIETSTALLVWDNYPYAVFVPFNDNYVWEAF</sequence>
<dbReference type="EMBL" id="DVGA01000103">
    <property type="protein sequence ID" value="HIQ79439.1"/>
    <property type="molecule type" value="Genomic_DNA"/>
</dbReference>
<feature type="chain" id="PRO_5039219532" evidence="1">
    <location>
        <begin position="16"/>
        <end position="217"/>
    </location>
</feature>